<dbReference type="GO" id="GO:0008080">
    <property type="term" value="F:N-acetyltransferase activity"/>
    <property type="evidence" value="ECO:0007669"/>
    <property type="project" value="TreeGrafter"/>
</dbReference>
<reference evidence="1" key="1">
    <citation type="journal article" date="2020" name="Stud. Mycol.">
        <title>101 Dothideomycetes genomes: a test case for predicting lifestyles and emergence of pathogens.</title>
        <authorList>
            <person name="Haridas S."/>
            <person name="Albert R."/>
            <person name="Binder M."/>
            <person name="Bloem J."/>
            <person name="Labutti K."/>
            <person name="Salamov A."/>
            <person name="Andreopoulos B."/>
            <person name="Baker S."/>
            <person name="Barry K."/>
            <person name="Bills G."/>
            <person name="Bluhm B."/>
            <person name="Cannon C."/>
            <person name="Castanera R."/>
            <person name="Culley D."/>
            <person name="Daum C."/>
            <person name="Ezra D."/>
            <person name="Gonzalez J."/>
            <person name="Henrissat B."/>
            <person name="Kuo A."/>
            <person name="Liang C."/>
            <person name="Lipzen A."/>
            <person name="Lutzoni F."/>
            <person name="Magnuson J."/>
            <person name="Mondo S."/>
            <person name="Nolan M."/>
            <person name="Ohm R."/>
            <person name="Pangilinan J."/>
            <person name="Park H.-J."/>
            <person name="Ramirez L."/>
            <person name="Alfaro M."/>
            <person name="Sun H."/>
            <person name="Tritt A."/>
            <person name="Yoshinaga Y."/>
            <person name="Zwiers L.-H."/>
            <person name="Turgeon B."/>
            <person name="Goodwin S."/>
            <person name="Spatafora J."/>
            <person name="Crous P."/>
            <person name="Grigoriev I."/>
        </authorList>
    </citation>
    <scope>NUCLEOTIDE SEQUENCE</scope>
    <source>
        <strain evidence="1">CBS 675.92</strain>
    </source>
</reference>
<accession>A0A6A5UCQ7</accession>
<dbReference type="Proteomes" id="UP000800035">
    <property type="component" value="Unassembled WGS sequence"/>
</dbReference>
<dbReference type="SUPFAM" id="SSF52777">
    <property type="entry name" value="CoA-dependent acyltransferases"/>
    <property type="match status" value="2"/>
</dbReference>
<dbReference type="AlphaFoldDB" id="A0A6A5UCQ7"/>
<dbReference type="OrthoDB" id="2150604at2759"/>
<proteinExistence type="predicted"/>
<dbReference type="PANTHER" id="PTHR28037">
    <property type="entry name" value="ALCOHOL O-ACETYLTRANSFERASE 1-RELATED"/>
    <property type="match status" value="1"/>
</dbReference>
<dbReference type="Gene3D" id="3.30.559.30">
    <property type="entry name" value="Nonribosomal peptide synthetase, condensation domain"/>
    <property type="match status" value="1"/>
</dbReference>
<sequence>MPETSTFKRLRPCGRAETFSTSRHHLGFFKNVSFAATYSNPASSIPLHTLICNALRAVIARHSILSAIPFNENKSYPDVYFARLPAIDLKACVEFAEKKGHFEGDDRDKELEGVLQQQHNRNFQENLGTKPLWRLVVLHSSGDSTKFMAIWVFHHALADGSSGHVFHRTFLAALQASSTNPPVDDPTDPIVKTPETPLIPALEDLHTLPISTFFLIKALLTSIFPNWFNPRPERLWTGNAISEDPSKLNTKVRSLVLTLSATKKLLDLSRKNRTTLQATLQCILASAVLATLDGKEFERVRISGPISLRPFMRWDAGSLDDELVNGVSEYTFVHSRNSENDTDFSWDTARAVRAEIQSELDKKGNNNVVGLLRYVSDIHKYFTEKMGKDRDISVELSNVGVWKNTKGIEDGWSVGRCVFSQSPNVAGAAIPVSVVTGGDGAAVMVFTWHEGTVEDAFVEKVVRSVGDAVQRLITVESI</sequence>
<name>A0A6A5UCQ7_9PLEO</name>
<evidence type="ECO:0000313" key="1">
    <source>
        <dbReference type="EMBL" id="KAF1961729.1"/>
    </source>
</evidence>
<dbReference type="InterPro" id="IPR010828">
    <property type="entry name" value="Atf2/Sli1-like"/>
</dbReference>
<protein>
    <recommendedName>
        <fullName evidence="3">Alcohol acetyltransferase</fullName>
    </recommendedName>
</protein>
<dbReference type="InterPro" id="IPR052058">
    <property type="entry name" value="Alcohol_O-acetyltransferase"/>
</dbReference>
<dbReference type="PANTHER" id="PTHR28037:SF1">
    <property type="entry name" value="ALCOHOL O-ACETYLTRANSFERASE 1-RELATED"/>
    <property type="match status" value="1"/>
</dbReference>
<keyword evidence="2" id="KW-1185">Reference proteome</keyword>
<dbReference type="Gene3D" id="3.30.559.10">
    <property type="entry name" value="Chloramphenicol acetyltransferase-like domain"/>
    <property type="match status" value="1"/>
</dbReference>
<evidence type="ECO:0000313" key="2">
    <source>
        <dbReference type="Proteomes" id="UP000800035"/>
    </source>
</evidence>
<dbReference type="InterPro" id="IPR023213">
    <property type="entry name" value="CAT-like_dom_sf"/>
</dbReference>
<organism evidence="1 2">
    <name type="scientific">Byssothecium circinans</name>
    <dbReference type="NCBI Taxonomy" id="147558"/>
    <lineage>
        <taxon>Eukaryota</taxon>
        <taxon>Fungi</taxon>
        <taxon>Dikarya</taxon>
        <taxon>Ascomycota</taxon>
        <taxon>Pezizomycotina</taxon>
        <taxon>Dothideomycetes</taxon>
        <taxon>Pleosporomycetidae</taxon>
        <taxon>Pleosporales</taxon>
        <taxon>Massarineae</taxon>
        <taxon>Massarinaceae</taxon>
        <taxon>Byssothecium</taxon>
    </lineage>
</organism>
<dbReference type="Pfam" id="PF07247">
    <property type="entry name" value="AATase"/>
    <property type="match status" value="1"/>
</dbReference>
<dbReference type="EMBL" id="ML976980">
    <property type="protein sequence ID" value="KAF1961729.1"/>
    <property type="molecule type" value="Genomic_DNA"/>
</dbReference>
<evidence type="ECO:0008006" key="3">
    <source>
        <dbReference type="Google" id="ProtNLM"/>
    </source>
</evidence>
<gene>
    <name evidence="1" type="ORF">CC80DRAFT_436013</name>
</gene>